<name>A0A1F5JY05_9BACT</name>
<evidence type="ECO:0000259" key="2">
    <source>
        <dbReference type="Pfam" id="PF20803"/>
    </source>
</evidence>
<dbReference type="Pfam" id="PF20803">
    <property type="entry name" value="PaaX_M"/>
    <property type="match status" value="1"/>
</dbReference>
<keyword evidence="1" id="KW-1133">Transmembrane helix</keyword>
<reference evidence="3 4" key="1">
    <citation type="journal article" date="2016" name="Nat. Commun.">
        <title>Thousands of microbial genomes shed light on interconnected biogeochemical processes in an aquifer system.</title>
        <authorList>
            <person name="Anantharaman K."/>
            <person name="Brown C.T."/>
            <person name="Hug L.A."/>
            <person name="Sharon I."/>
            <person name="Castelle C.J."/>
            <person name="Probst A.J."/>
            <person name="Thomas B.C."/>
            <person name="Singh A."/>
            <person name="Wilkins M.J."/>
            <person name="Karaoz U."/>
            <person name="Brodie E.L."/>
            <person name="Williams K.H."/>
            <person name="Hubbard S.S."/>
            <person name="Banfield J.F."/>
        </authorList>
    </citation>
    <scope>NUCLEOTIDE SEQUENCE [LARGE SCALE GENOMIC DNA]</scope>
</reference>
<organism evidence="3 4">
    <name type="scientific">Candidatus Daviesbacteria bacterium RIFCSPHIGHO2_02_FULL_41_10</name>
    <dbReference type="NCBI Taxonomy" id="1797774"/>
    <lineage>
        <taxon>Bacteria</taxon>
        <taxon>Candidatus Daviesiibacteriota</taxon>
    </lineage>
</organism>
<evidence type="ECO:0000256" key="1">
    <source>
        <dbReference type="SAM" id="Phobius"/>
    </source>
</evidence>
<keyword evidence="1" id="KW-0472">Membrane</keyword>
<evidence type="ECO:0000313" key="4">
    <source>
        <dbReference type="Proteomes" id="UP000177258"/>
    </source>
</evidence>
<sequence>MNKKYGEEYPSIGEIVYLLGMGTLLVGTILMPGLGYAARMIDRAKKNHEWKESQRRWKKFNLHALKRNLRRLRDQKIVEIVEKDGEELIKLTQKGHTKYLKFRLEELSLNGKKWDGKWRIVIYDIAKFKKNQVSAFRYILKYINFFQLQKSVYLTPYPCDEQISYLREYFGIGGEVLLLRVDRIENESFYRQYFGL</sequence>
<comment type="caution">
    <text evidence="3">The sequence shown here is derived from an EMBL/GenBank/DDBJ whole genome shotgun (WGS) entry which is preliminary data.</text>
</comment>
<proteinExistence type="predicted"/>
<dbReference type="InterPro" id="IPR048846">
    <property type="entry name" value="PaaX-like_central"/>
</dbReference>
<dbReference type="Gene3D" id="3.30.70.2650">
    <property type="match status" value="1"/>
</dbReference>
<feature type="domain" description="Transcriptional repressor PaaX-like central Cas2-like" evidence="2">
    <location>
        <begin position="112"/>
        <end position="184"/>
    </location>
</feature>
<protein>
    <recommendedName>
        <fullName evidence="2">Transcriptional repressor PaaX-like central Cas2-like domain-containing protein</fullName>
    </recommendedName>
</protein>
<dbReference type="EMBL" id="MFDB01000008">
    <property type="protein sequence ID" value="OGE33507.1"/>
    <property type="molecule type" value="Genomic_DNA"/>
</dbReference>
<evidence type="ECO:0000313" key="3">
    <source>
        <dbReference type="EMBL" id="OGE33507.1"/>
    </source>
</evidence>
<keyword evidence="1" id="KW-0812">Transmembrane</keyword>
<accession>A0A1F5JY05</accession>
<gene>
    <name evidence="3" type="ORF">A3D83_00875</name>
</gene>
<dbReference type="Proteomes" id="UP000177258">
    <property type="component" value="Unassembled WGS sequence"/>
</dbReference>
<feature type="transmembrane region" description="Helical" evidence="1">
    <location>
        <begin position="15"/>
        <end position="38"/>
    </location>
</feature>
<dbReference type="AlphaFoldDB" id="A0A1F5JY05"/>